<evidence type="ECO:0000256" key="1">
    <source>
        <dbReference type="SAM" id="SignalP"/>
    </source>
</evidence>
<evidence type="ECO:0000313" key="3">
    <source>
        <dbReference type="Proteomes" id="UP000293154"/>
    </source>
</evidence>
<evidence type="ECO:0000313" key="2">
    <source>
        <dbReference type="EMBL" id="QBH96234.1"/>
    </source>
</evidence>
<accession>A0A411WJ69</accession>
<dbReference type="OrthoDB" id="6630929at2"/>
<sequence length="350" mass="40978">MKILKKSHCLLFIVASIATNAHSEVKYVKECIGHYKYDLPDSSYPGLLPVSILEGRIDANYARFPNGEKVFPRYENQLQYQTYWFVFEAKDKNDSIKYSEKKLERFKQKKKEQLASSLDFEREEGKGYHYKRVDDTLYLMNKKAYNAMFFWGNYGYFFGGEFNNFTINNNDIKMQSNRALIAPRRLNEIPQNGLCIPMATLKETDMKDLDLTANYQLLDYPEVTFSLQESVTTNQDYQEKPNRDWIDMRLITVANHHSENTKIHLIGSPRYRSRSLGDKQGLEVLSQYISRESKKPVYLYIARMIADKPGDSSLTFLAYLDESNAKNNPLPVEEFEKIMTRIVDSIERRK</sequence>
<proteinExistence type="predicted"/>
<organism evidence="2 3">
    <name type="scientific">Limnobaculum zhutongyuii</name>
    <dbReference type="NCBI Taxonomy" id="2498113"/>
    <lineage>
        <taxon>Bacteria</taxon>
        <taxon>Pseudomonadati</taxon>
        <taxon>Pseudomonadota</taxon>
        <taxon>Gammaproteobacteria</taxon>
        <taxon>Enterobacterales</taxon>
        <taxon>Budviciaceae</taxon>
        <taxon>Limnobaculum</taxon>
    </lineage>
</organism>
<evidence type="ECO:0008006" key="4">
    <source>
        <dbReference type="Google" id="ProtNLM"/>
    </source>
</evidence>
<reference evidence="2 3" key="1">
    <citation type="submission" date="2019-03" db="EMBL/GenBank/DDBJ databases">
        <title>Pragia sp. nov. isolated from the gut tract of Carduelis flavirostris.</title>
        <authorList>
            <person name="Ge Y."/>
        </authorList>
    </citation>
    <scope>NUCLEOTIDE SEQUENCE [LARGE SCALE GENOMIC DNA]</scope>
    <source>
        <strain evidence="2 3">CF-458</strain>
    </source>
</reference>
<dbReference type="RefSeq" id="WP_130591182.1">
    <property type="nucleotide sequence ID" value="NZ_CP034752.1"/>
</dbReference>
<feature type="chain" id="PRO_5019018162" description="Tle cognate immunity protein 4 C-terminal domain-containing protein" evidence="1">
    <location>
        <begin position="22"/>
        <end position="350"/>
    </location>
</feature>
<feature type="signal peptide" evidence="1">
    <location>
        <begin position="1"/>
        <end position="21"/>
    </location>
</feature>
<gene>
    <name evidence="2" type="ORF">EKN56_07360</name>
</gene>
<dbReference type="Proteomes" id="UP000293154">
    <property type="component" value="Chromosome"/>
</dbReference>
<keyword evidence="3" id="KW-1185">Reference proteome</keyword>
<dbReference type="KEGG" id="prag:EKN56_07360"/>
<protein>
    <recommendedName>
        <fullName evidence="4">Tle cognate immunity protein 4 C-terminal domain-containing protein</fullName>
    </recommendedName>
</protein>
<dbReference type="EMBL" id="CP034752">
    <property type="protein sequence ID" value="QBH96234.1"/>
    <property type="molecule type" value="Genomic_DNA"/>
</dbReference>
<dbReference type="AlphaFoldDB" id="A0A411WJ69"/>
<keyword evidence="1" id="KW-0732">Signal</keyword>
<name>A0A411WJ69_9GAMM</name>